<dbReference type="GO" id="GO:0004540">
    <property type="term" value="F:RNA nuclease activity"/>
    <property type="evidence" value="ECO:0007669"/>
    <property type="project" value="TreeGrafter"/>
</dbReference>
<dbReference type="GO" id="GO:0004519">
    <property type="term" value="F:endonuclease activity"/>
    <property type="evidence" value="ECO:0007669"/>
    <property type="project" value="UniProtKB-KW"/>
</dbReference>
<dbReference type="Proteomes" id="UP000694393">
    <property type="component" value="Unplaced"/>
</dbReference>
<dbReference type="Gene3D" id="3.10.130.10">
    <property type="entry name" value="Ribonuclease A-like domain"/>
    <property type="match status" value="1"/>
</dbReference>
<comment type="similarity">
    <text evidence="2 8">Belongs to the pancreatic ribonuclease family.</text>
</comment>
<dbReference type="PRINTS" id="PR00794">
    <property type="entry name" value="RIBONUCLEASE"/>
</dbReference>
<dbReference type="CDD" id="cd06265">
    <property type="entry name" value="RNase_A_canonical"/>
    <property type="match status" value="1"/>
</dbReference>
<dbReference type="GO" id="GO:0016787">
    <property type="term" value="F:hydrolase activity"/>
    <property type="evidence" value="ECO:0007669"/>
    <property type="project" value="UniProtKB-KW"/>
</dbReference>
<evidence type="ECO:0000256" key="5">
    <source>
        <dbReference type="ARBA" id="ARBA00022759"/>
    </source>
</evidence>
<accession>A0A8C8S089</accession>
<evidence type="ECO:0000256" key="4">
    <source>
        <dbReference type="ARBA" id="ARBA00022722"/>
    </source>
</evidence>
<keyword evidence="6 8" id="KW-0378">Hydrolase</keyword>
<dbReference type="InterPro" id="IPR001427">
    <property type="entry name" value="RNaseA"/>
</dbReference>
<dbReference type="SMART" id="SM00092">
    <property type="entry name" value="RNAse_Pc"/>
    <property type="match status" value="1"/>
</dbReference>
<dbReference type="InterPro" id="IPR023412">
    <property type="entry name" value="RNaseA_domain"/>
</dbReference>
<proteinExistence type="inferred from homology"/>
<name>A0A8C8S089_9SAUR</name>
<dbReference type="PANTHER" id="PTHR11437:SF10">
    <property type="entry name" value="ANGIOGENIN-RELATED"/>
    <property type="match status" value="1"/>
</dbReference>
<evidence type="ECO:0000256" key="1">
    <source>
        <dbReference type="ARBA" id="ARBA00004613"/>
    </source>
</evidence>
<evidence type="ECO:0000256" key="7">
    <source>
        <dbReference type="ARBA" id="ARBA00023157"/>
    </source>
</evidence>
<keyword evidence="11" id="KW-1185">Reference proteome</keyword>
<keyword evidence="5 8" id="KW-0255">Endonuclease</keyword>
<keyword evidence="7" id="KW-1015">Disulfide bond</keyword>
<dbReference type="GO" id="GO:0050830">
    <property type="term" value="P:defense response to Gram-positive bacterium"/>
    <property type="evidence" value="ECO:0007669"/>
    <property type="project" value="TreeGrafter"/>
</dbReference>
<feature type="domain" description="Ribonuclease A-domain" evidence="9">
    <location>
        <begin position="1"/>
        <end position="121"/>
    </location>
</feature>
<evidence type="ECO:0000313" key="10">
    <source>
        <dbReference type="Ensembl" id="ENSPCEP00000012240.1"/>
    </source>
</evidence>
<dbReference type="Pfam" id="PF00074">
    <property type="entry name" value="RnaseA"/>
    <property type="match status" value="1"/>
</dbReference>
<reference evidence="10" key="2">
    <citation type="submission" date="2025-09" db="UniProtKB">
        <authorList>
            <consortium name="Ensembl"/>
        </authorList>
    </citation>
    <scope>IDENTIFICATION</scope>
</reference>
<organism evidence="10 11">
    <name type="scientific">Pelusios castaneus</name>
    <name type="common">West African mud turtle</name>
    <dbReference type="NCBI Taxonomy" id="367368"/>
    <lineage>
        <taxon>Eukaryota</taxon>
        <taxon>Metazoa</taxon>
        <taxon>Chordata</taxon>
        <taxon>Craniata</taxon>
        <taxon>Vertebrata</taxon>
        <taxon>Euteleostomi</taxon>
        <taxon>Archelosauria</taxon>
        <taxon>Testudinata</taxon>
        <taxon>Testudines</taxon>
        <taxon>Pleurodira</taxon>
        <taxon>Pelomedusidae</taxon>
        <taxon>Pelusios</taxon>
    </lineage>
</organism>
<dbReference type="Ensembl" id="ENSPCET00000012669.1">
    <property type="protein sequence ID" value="ENSPCEP00000012240.1"/>
    <property type="gene ID" value="ENSPCEG00000009746.1"/>
</dbReference>
<evidence type="ECO:0000313" key="11">
    <source>
        <dbReference type="Proteomes" id="UP000694393"/>
    </source>
</evidence>
<reference evidence="10" key="1">
    <citation type="submission" date="2025-08" db="UniProtKB">
        <authorList>
            <consortium name="Ensembl"/>
        </authorList>
    </citation>
    <scope>IDENTIFICATION</scope>
</reference>
<keyword evidence="3" id="KW-0964">Secreted</keyword>
<evidence type="ECO:0000256" key="6">
    <source>
        <dbReference type="ARBA" id="ARBA00022801"/>
    </source>
</evidence>
<dbReference type="PANTHER" id="PTHR11437">
    <property type="entry name" value="RIBONUCLEASE"/>
    <property type="match status" value="1"/>
</dbReference>
<evidence type="ECO:0000259" key="9">
    <source>
        <dbReference type="SMART" id="SM00092"/>
    </source>
</evidence>
<evidence type="ECO:0000256" key="8">
    <source>
        <dbReference type="RuleBase" id="RU000651"/>
    </source>
</evidence>
<evidence type="ECO:0000256" key="3">
    <source>
        <dbReference type="ARBA" id="ARBA00022525"/>
    </source>
</evidence>
<dbReference type="GO" id="GO:0003676">
    <property type="term" value="F:nucleic acid binding"/>
    <property type="evidence" value="ECO:0007669"/>
    <property type="project" value="InterPro"/>
</dbReference>
<dbReference type="PROSITE" id="PS00127">
    <property type="entry name" value="RNASE_PANCREATIC"/>
    <property type="match status" value="1"/>
</dbReference>
<protein>
    <recommendedName>
        <fullName evidence="9">Ribonuclease A-domain domain-containing protein</fullName>
    </recommendedName>
</protein>
<dbReference type="SUPFAM" id="SSF54076">
    <property type="entry name" value="RNase A-like"/>
    <property type="match status" value="1"/>
</dbReference>
<dbReference type="InterPro" id="IPR023411">
    <property type="entry name" value="RNaseA_AS"/>
</dbReference>
<dbReference type="InterPro" id="IPR036816">
    <property type="entry name" value="RNaseA-like_dom_sf"/>
</dbReference>
<dbReference type="AlphaFoldDB" id="A0A8C8S089"/>
<dbReference type="GO" id="GO:0005576">
    <property type="term" value="C:extracellular region"/>
    <property type="evidence" value="ECO:0007669"/>
    <property type="project" value="UniProtKB-SubCell"/>
</dbReference>
<evidence type="ECO:0000256" key="2">
    <source>
        <dbReference type="ARBA" id="ARBA00005600"/>
    </source>
</evidence>
<keyword evidence="4 8" id="KW-0540">Nuclease</keyword>
<sequence>ESATYQQFLTRHVDFPKTGAPNDRIYCNTLMQRRGLTRPVCKPTNTFIHAPANQLQAICRRAGRCRGRNLCDSNSAFRLTTCRVAPGSRPGRCNYRARVLTRRIRVACNRQRLPVHFHRIL</sequence>
<comment type="subcellular location">
    <subcellularLocation>
        <location evidence="1">Secreted</location>
    </subcellularLocation>
</comment>